<feature type="repeat" description="WD" evidence="7">
    <location>
        <begin position="884"/>
        <end position="916"/>
    </location>
</feature>
<dbReference type="InterPro" id="IPR001680">
    <property type="entry name" value="WD40_rpt"/>
</dbReference>
<dbReference type="Gene3D" id="2.130.10.10">
    <property type="entry name" value="YVTN repeat-like/Quinoprotein amine dehydrogenase"/>
    <property type="match status" value="2"/>
</dbReference>
<evidence type="ECO:0000256" key="6">
    <source>
        <dbReference type="ARBA" id="ARBA00032920"/>
    </source>
</evidence>
<dbReference type="EMBL" id="CAJGYO010000010">
    <property type="protein sequence ID" value="CAD6257326.1"/>
    <property type="molecule type" value="Genomic_DNA"/>
</dbReference>
<protein>
    <recommendedName>
        <fullName evidence="6">Beta'-coat protein</fullName>
    </recommendedName>
</protein>
<organism evidence="9 10">
    <name type="scientific">Miscanthus lutarioriparius</name>
    <dbReference type="NCBI Taxonomy" id="422564"/>
    <lineage>
        <taxon>Eukaryota</taxon>
        <taxon>Viridiplantae</taxon>
        <taxon>Streptophyta</taxon>
        <taxon>Embryophyta</taxon>
        <taxon>Tracheophyta</taxon>
        <taxon>Spermatophyta</taxon>
        <taxon>Magnoliopsida</taxon>
        <taxon>Liliopsida</taxon>
        <taxon>Poales</taxon>
        <taxon>Poaceae</taxon>
        <taxon>PACMAD clade</taxon>
        <taxon>Panicoideae</taxon>
        <taxon>Andropogonodae</taxon>
        <taxon>Andropogoneae</taxon>
        <taxon>Saccharinae</taxon>
        <taxon>Miscanthus</taxon>
    </lineage>
</organism>
<dbReference type="Pfam" id="PF00400">
    <property type="entry name" value="WD40"/>
    <property type="match status" value="7"/>
</dbReference>
<dbReference type="GO" id="GO:0006886">
    <property type="term" value="P:intracellular protein transport"/>
    <property type="evidence" value="ECO:0007669"/>
    <property type="project" value="TreeGrafter"/>
</dbReference>
<accession>A0A811Q9I5</accession>
<dbReference type="InterPro" id="IPR020472">
    <property type="entry name" value="WD40_PAC1"/>
</dbReference>
<comment type="caution">
    <text evidence="9">The sequence shown here is derived from an EMBL/GenBank/DDBJ whole genome shotgun (WGS) entry which is preliminary data.</text>
</comment>
<evidence type="ECO:0000256" key="3">
    <source>
        <dbReference type="ARBA" id="ARBA00022737"/>
    </source>
</evidence>
<dbReference type="InterPro" id="IPR015943">
    <property type="entry name" value="WD40/YVTN_repeat-like_dom_sf"/>
</dbReference>
<keyword evidence="2 7" id="KW-0853">WD repeat</keyword>
<dbReference type="FunFam" id="2.130.10.10:FF:000016">
    <property type="entry name" value="Coatomer alpha subunit, putative"/>
    <property type="match status" value="1"/>
</dbReference>
<dbReference type="GO" id="GO:0006888">
    <property type="term" value="P:endoplasmic reticulum to Golgi vesicle-mediated transport"/>
    <property type="evidence" value="ECO:0007669"/>
    <property type="project" value="TreeGrafter"/>
</dbReference>
<evidence type="ECO:0000256" key="8">
    <source>
        <dbReference type="SAM" id="MobiDB-lite"/>
    </source>
</evidence>
<reference evidence="9" key="1">
    <citation type="submission" date="2020-10" db="EMBL/GenBank/DDBJ databases">
        <authorList>
            <person name="Han B."/>
            <person name="Lu T."/>
            <person name="Zhao Q."/>
            <person name="Huang X."/>
            <person name="Zhao Y."/>
        </authorList>
    </citation>
    <scope>NUCLEOTIDE SEQUENCE</scope>
</reference>
<dbReference type="GO" id="GO:0030126">
    <property type="term" value="C:COPI vesicle coat"/>
    <property type="evidence" value="ECO:0007669"/>
    <property type="project" value="TreeGrafter"/>
</dbReference>
<feature type="region of interest" description="Disordered" evidence="8">
    <location>
        <begin position="457"/>
        <end position="481"/>
    </location>
</feature>
<evidence type="ECO:0000256" key="2">
    <source>
        <dbReference type="ARBA" id="ARBA00022574"/>
    </source>
</evidence>
<dbReference type="PROSITE" id="PS00678">
    <property type="entry name" value="WD_REPEATS_1"/>
    <property type="match status" value="1"/>
</dbReference>
<dbReference type="CDD" id="cd00200">
    <property type="entry name" value="WD40"/>
    <property type="match status" value="1"/>
</dbReference>
<dbReference type="InterPro" id="IPR036322">
    <property type="entry name" value="WD40_repeat_dom_sf"/>
</dbReference>
<dbReference type="GO" id="GO:0006890">
    <property type="term" value="P:retrograde vesicle-mediated transport, Golgi to endoplasmic reticulum"/>
    <property type="evidence" value="ECO:0007669"/>
    <property type="project" value="TreeGrafter"/>
</dbReference>
<comment type="subcellular location">
    <subcellularLocation>
        <location evidence="1">Cytoplasmic vesicle membrane</location>
    </subcellularLocation>
</comment>
<evidence type="ECO:0000313" key="9">
    <source>
        <dbReference type="EMBL" id="CAD6257326.1"/>
    </source>
</evidence>
<dbReference type="Gene3D" id="2.60.40.10">
    <property type="entry name" value="Immunoglobulins"/>
    <property type="match status" value="2"/>
</dbReference>
<comment type="function">
    <text evidence="5">The coatomer is a cytosolic protein complex that binds to dilysine motifs and reversibly associates with Golgi non-clathrin-coated vesicles, which further mediate biosynthetic protein transport from the ER, via the Golgi up to the trans Golgi network. Coatomer complex is required for budding from Golgi membranes, and is essential for the retrograde Golgi-to-ER transport of dilysine-tagged proteins.</text>
</comment>
<dbReference type="OrthoDB" id="10261470at2759"/>
<evidence type="ECO:0000256" key="1">
    <source>
        <dbReference type="ARBA" id="ARBA00004156"/>
    </source>
</evidence>
<dbReference type="SMART" id="SM00320">
    <property type="entry name" value="WD40"/>
    <property type="match status" value="10"/>
</dbReference>
<keyword evidence="10" id="KW-1185">Reference proteome</keyword>
<evidence type="ECO:0000256" key="5">
    <source>
        <dbReference type="ARBA" id="ARBA00025536"/>
    </source>
</evidence>
<dbReference type="PANTHER" id="PTHR19876">
    <property type="entry name" value="COATOMER"/>
    <property type="match status" value="1"/>
</dbReference>
<sequence length="1019" mass="113286">MLNQTEETIDKLYRQLFVVQPLNLCFPFEPDKLIPCPLHLTNNMDHPTAFRIQPNIDIFAGSLRGIVPARSTQTYILTMQKQQKPPPNLSTIHIQSVAANLDLSLYMFNKAEAVHDVLKQVKITSLHECASQLAFKPRIQVLSLNPTDSIDIHPLEPWVLIIKSDWGEARGIEIWNCRTRAKLDLSNKLPPIKGVIEAKFIARKQWLVAGDRDGYIHVYCYKAMQRLAHFKAHRSLHIQDLAVHPTEPYVLSASFHEGNVKLWDWEKGWKCTRIFEFADFDHVYGVTFLNIMDTDTFTVHGDAGIKVCNHRSASSAEFILSEYKDPGFITCFDHFANGGHHYLIIGGIDGIVKIRDLHTKSLVQTVEGVHLDSVKVIYCHPEHPVLVTGSQDGTVCLWNSTTLRPERTFNFGLEGVNDVKVCMDSSRSYRVVIAHWNGLAMIEIDQNDLVVVNTGSSSEENDLVGSRKRKLSEPDQSEIENEENDFVVDVMDTGNGAEQTQGNGSTDEEIHSVSSNLLDVYPGKLQLPFKPNKLTSCSVKLRNTTDDHIAVRLLTKCPKRYMAKMPLCCIVPPNCMYTFIVTGSDQKKRPLLSRDEFLTLESTICLKEDIVGLQNANVDSAAMEFTNFFKEAKEMAADKQVHELKLSVVSDPLKETTSIQQQSEVEVVSNRKFSHVLSVDVHPTEPWILTTNQAGEVRIWDYKAQAIAISFDFTEEQVYSAKFIVGEEWIVAGDGYGTIYVYSYQTEEEVTNIDAHDSLITSLAVHPTDPLVLSSSEDRLIKLWDWKKNWECTRTFEGHSDRVTHVNFNPVGTSSFVSASLDHTIKVWNISSPESIITTLSDHPDGLVCIHSYRSDMKQYLIAGSCDGTAQIWDMETRRLVQTLKGHARHISCVYHHPELPVVITGSHDGTVRLWNSTTYRLESIVGINLGVVHALGYIKDLRSRVGGARKSLVAAVVEQMVFGTAKTSAGATIAVGGATATGTGAMGATGSAAGATTSVAGASTAGATSMPQNSIMGE</sequence>
<dbReference type="PROSITE" id="PS50082">
    <property type="entry name" value="WD_REPEATS_2"/>
    <property type="match status" value="5"/>
</dbReference>
<evidence type="ECO:0000256" key="4">
    <source>
        <dbReference type="ARBA" id="ARBA00023329"/>
    </source>
</evidence>
<gene>
    <name evidence="9" type="ORF">NCGR_LOCUS40811</name>
</gene>
<dbReference type="PANTHER" id="PTHR19876:SF68">
    <property type="entry name" value="COATOMER SUBUNIT BETA'-2"/>
    <property type="match status" value="1"/>
</dbReference>
<dbReference type="InterPro" id="IPR008962">
    <property type="entry name" value="PapD-like_sf"/>
</dbReference>
<proteinExistence type="predicted"/>
<feature type="repeat" description="WD" evidence="7">
    <location>
        <begin position="753"/>
        <end position="785"/>
    </location>
</feature>
<keyword evidence="3" id="KW-0677">Repeat</keyword>
<feature type="repeat" description="WD" evidence="7">
    <location>
        <begin position="840"/>
        <end position="883"/>
    </location>
</feature>
<dbReference type="InterPro" id="IPR013783">
    <property type="entry name" value="Ig-like_fold"/>
</dbReference>
<dbReference type="SUPFAM" id="SSF50978">
    <property type="entry name" value="WD40 repeat-like"/>
    <property type="match status" value="2"/>
</dbReference>
<dbReference type="PROSITE" id="PS50294">
    <property type="entry name" value="WD_REPEATS_REGION"/>
    <property type="match status" value="3"/>
</dbReference>
<dbReference type="InterPro" id="IPR019775">
    <property type="entry name" value="WD40_repeat_CS"/>
</dbReference>
<evidence type="ECO:0000256" key="7">
    <source>
        <dbReference type="PROSITE-ProRule" id="PRU00221"/>
    </source>
</evidence>
<dbReference type="AlphaFoldDB" id="A0A811Q9I5"/>
<keyword evidence="4" id="KW-0968">Cytoplasmic vesicle</keyword>
<feature type="repeat" description="WD" evidence="7">
    <location>
        <begin position="367"/>
        <end position="408"/>
    </location>
</feature>
<feature type="repeat" description="WD" evidence="7">
    <location>
        <begin position="796"/>
        <end position="838"/>
    </location>
</feature>
<dbReference type="GO" id="GO:0006891">
    <property type="term" value="P:intra-Golgi vesicle-mediated transport"/>
    <property type="evidence" value="ECO:0007669"/>
    <property type="project" value="TreeGrafter"/>
</dbReference>
<dbReference type="SUPFAM" id="SSF49354">
    <property type="entry name" value="PapD-like"/>
    <property type="match status" value="2"/>
</dbReference>
<dbReference type="InterPro" id="IPR050844">
    <property type="entry name" value="Coatomer_complex_subunit"/>
</dbReference>
<dbReference type="PRINTS" id="PR00320">
    <property type="entry name" value="GPROTEINBRPT"/>
</dbReference>
<evidence type="ECO:0000313" key="10">
    <source>
        <dbReference type="Proteomes" id="UP000604825"/>
    </source>
</evidence>
<dbReference type="Proteomes" id="UP000604825">
    <property type="component" value="Unassembled WGS sequence"/>
</dbReference>
<name>A0A811Q9I5_9POAL</name>